<organism evidence="1 2">
    <name type="scientific">Psychromarinibacter sediminicola</name>
    <dbReference type="NCBI Taxonomy" id="3033385"/>
    <lineage>
        <taxon>Bacteria</taxon>
        <taxon>Pseudomonadati</taxon>
        <taxon>Pseudomonadota</taxon>
        <taxon>Alphaproteobacteria</taxon>
        <taxon>Rhodobacterales</taxon>
        <taxon>Paracoccaceae</taxon>
        <taxon>Psychromarinibacter</taxon>
    </lineage>
</organism>
<evidence type="ECO:0000313" key="1">
    <source>
        <dbReference type="EMBL" id="MDF0600733.1"/>
    </source>
</evidence>
<gene>
    <name evidence="1" type="ORF">P1J78_08325</name>
</gene>
<evidence type="ECO:0000313" key="2">
    <source>
        <dbReference type="Proteomes" id="UP001220964"/>
    </source>
</evidence>
<name>A0AAE3NNS9_9RHOB</name>
<comment type="caution">
    <text evidence="1">The sequence shown here is derived from an EMBL/GenBank/DDBJ whole genome shotgun (WGS) entry which is preliminary data.</text>
</comment>
<keyword evidence="2" id="KW-1185">Reference proteome</keyword>
<sequence length="129" mass="14578">MDYPYLWAWQAGRGETEGRKTRPCAVAVALRRTDGQHAIFLLAVTSRAPGAERQAIEVPETERRRAGLTEDRALWIVLDEYNADVVETSFYLEADARIGRFGASFLRQVQERFRAVLAQPAALGVRRDD</sequence>
<evidence type="ECO:0008006" key="3">
    <source>
        <dbReference type="Google" id="ProtNLM"/>
    </source>
</evidence>
<dbReference type="AlphaFoldDB" id="A0AAE3NNS9"/>
<dbReference type="EMBL" id="JARGYC010000017">
    <property type="protein sequence ID" value="MDF0600733.1"/>
    <property type="molecule type" value="Genomic_DNA"/>
</dbReference>
<reference evidence="1" key="1">
    <citation type="submission" date="2023-03" db="EMBL/GenBank/DDBJ databases">
        <title>Multiphase analysis and comparison of six strains from genera Psychromarinibacter, Lutimaribacter, and Maritimibacter, including a novel species: Psychromarinibacter sediminicola sp. nov.</title>
        <authorList>
            <person name="Wang Y.-H."/>
            <person name="Ye M.-Q."/>
            <person name="Du Z.-J."/>
        </authorList>
    </citation>
    <scope>NUCLEOTIDE SEQUENCE</scope>
    <source>
        <strain evidence="1">C21-152</strain>
    </source>
</reference>
<dbReference type="Proteomes" id="UP001220964">
    <property type="component" value="Unassembled WGS sequence"/>
</dbReference>
<proteinExistence type="predicted"/>
<protein>
    <recommendedName>
        <fullName evidence="3">PemK-like, MazF-like toxin of type II toxin-antitoxin system</fullName>
    </recommendedName>
</protein>
<accession>A0AAE3NNS9</accession>